<dbReference type="Proteomes" id="UP000278823">
    <property type="component" value="Unassembled WGS sequence"/>
</dbReference>
<sequence>MIFKVIEGGRGQAVLADERPEAGRGPSPDDVRREAARRLSESGYHLSRVREFATGAPMPGALRYLSLQINFVAEALSRLDPIPVDFRSDAYWPAPPEAIRAV</sequence>
<organism evidence="2 3">
    <name type="scientific">Rhizobium vallis</name>
    <dbReference type="NCBI Taxonomy" id="634290"/>
    <lineage>
        <taxon>Bacteria</taxon>
        <taxon>Pseudomonadati</taxon>
        <taxon>Pseudomonadota</taxon>
        <taxon>Alphaproteobacteria</taxon>
        <taxon>Hyphomicrobiales</taxon>
        <taxon>Rhizobiaceae</taxon>
        <taxon>Rhizobium/Agrobacterium group</taxon>
        <taxon>Rhizobium</taxon>
    </lineage>
</organism>
<comment type="caution">
    <text evidence="2">The sequence shown here is derived from an EMBL/GenBank/DDBJ whole genome shotgun (WGS) entry which is preliminary data.</text>
</comment>
<reference evidence="3" key="1">
    <citation type="submission" date="2018-11" db="EMBL/GenBank/DDBJ databases">
        <title>Rhizobium chutanense sp. nov., isolated from root nodules of Phaseolus vulgaris in China.</title>
        <authorList>
            <person name="Huo Y."/>
        </authorList>
    </citation>
    <scope>NUCLEOTIDE SEQUENCE [LARGE SCALE GENOMIC DNA]</scope>
    <source>
        <strain evidence="3">CCBAU 65647</strain>
    </source>
</reference>
<dbReference type="EMBL" id="RJTH01000004">
    <property type="protein sequence ID" value="RUM25030.1"/>
    <property type="molecule type" value="Genomic_DNA"/>
</dbReference>
<evidence type="ECO:0000313" key="3">
    <source>
        <dbReference type="Proteomes" id="UP000278823"/>
    </source>
</evidence>
<dbReference type="AlphaFoldDB" id="A0A3S0QV86"/>
<evidence type="ECO:0000256" key="1">
    <source>
        <dbReference type="SAM" id="MobiDB-lite"/>
    </source>
</evidence>
<evidence type="ECO:0000313" key="2">
    <source>
        <dbReference type="EMBL" id="RUM25030.1"/>
    </source>
</evidence>
<proteinExistence type="predicted"/>
<protein>
    <submittedName>
        <fullName evidence="2">Uncharacterized protein</fullName>
    </submittedName>
</protein>
<name>A0A3S0QV86_9HYPH</name>
<feature type="region of interest" description="Disordered" evidence="1">
    <location>
        <begin position="14"/>
        <end position="35"/>
    </location>
</feature>
<keyword evidence="3" id="KW-1185">Reference proteome</keyword>
<dbReference type="RefSeq" id="WP_126921854.1">
    <property type="nucleotide sequence ID" value="NZ_ML133689.1"/>
</dbReference>
<gene>
    <name evidence="2" type="ORF">EFQ99_15370</name>
</gene>
<feature type="compositionally biased region" description="Basic and acidic residues" evidence="1">
    <location>
        <begin position="16"/>
        <end position="35"/>
    </location>
</feature>
<accession>A0A3S0QV86</accession>
<dbReference type="OrthoDB" id="7950167at2"/>